<dbReference type="OrthoDB" id="2140489at2759"/>
<dbReference type="EMBL" id="KL584710">
    <property type="protein sequence ID" value="KEQ73098.1"/>
    <property type="molecule type" value="Genomic_DNA"/>
</dbReference>
<feature type="non-terminal residue" evidence="1">
    <location>
        <position position="1"/>
    </location>
</feature>
<evidence type="ECO:0000313" key="2">
    <source>
        <dbReference type="Proteomes" id="UP000027730"/>
    </source>
</evidence>
<dbReference type="HOGENOM" id="CLU_068116_2_0_1"/>
<dbReference type="RefSeq" id="XP_013426921.1">
    <property type="nucleotide sequence ID" value="XM_013571467.1"/>
</dbReference>
<dbReference type="AlphaFoldDB" id="A0A074WJ87"/>
<reference evidence="1 2" key="1">
    <citation type="journal article" date="2014" name="BMC Genomics">
        <title>Genome sequencing of four Aureobasidium pullulans varieties: biotechnological potential, stress tolerance, and description of new species.</title>
        <authorList>
            <person name="Gostin Ar C."/>
            <person name="Ohm R.A."/>
            <person name="Kogej T."/>
            <person name="Sonjak S."/>
            <person name="Turk M."/>
            <person name="Zajc J."/>
            <person name="Zalar P."/>
            <person name="Grube M."/>
            <person name="Sun H."/>
            <person name="Han J."/>
            <person name="Sharma A."/>
            <person name="Chiniquy J."/>
            <person name="Ngan C.Y."/>
            <person name="Lipzen A."/>
            <person name="Barry K."/>
            <person name="Grigoriev I.V."/>
            <person name="Gunde-Cimerman N."/>
        </authorList>
    </citation>
    <scope>NUCLEOTIDE SEQUENCE [LARGE SCALE GENOMIC DNA]</scope>
    <source>
        <strain evidence="1 2">CBS 147.97</strain>
    </source>
</reference>
<keyword evidence="2" id="KW-1185">Reference proteome</keyword>
<feature type="non-terminal residue" evidence="1">
    <location>
        <position position="179"/>
    </location>
</feature>
<dbReference type="PANTHER" id="PTHR36986:SF1">
    <property type="entry name" value="UPF0643 PROTEIN PB2B2.08"/>
    <property type="match status" value="1"/>
</dbReference>
<evidence type="ECO:0000313" key="1">
    <source>
        <dbReference type="EMBL" id="KEQ73098.1"/>
    </source>
</evidence>
<dbReference type="GeneID" id="25407842"/>
<proteinExistence type="predicted"/>
<dbReference type="Proteomes" id="UP000027730">
    <property type="component" value="Unassembled WGS sequence"/>
</dbReference>
<gene>
    <name evidence="1" type="ORF">M436DRAFT_14715</name>
</gene>
<accession>A0A074WJ87</accession>
<organism evidence="1 2">
    <name type="scientific">Aureobasidium namibiae CBS 147.97</name>
    <dbReference type="NCBI Taxonomy" id="1043004"/>
    <lineage>
        <taxon>Eukaryota</taxon>
        <taxon>Fungi</taxon>
        <taxon>Dikarya</taxon>
        <taxon>Ascomycota</taxon>
        <taxon>Pezizomycotina</taxon>
        <taxon>Dothideomycetes</taxon>
        <taxon>Dothideomycetidae</taxon>
        <taxon>Dothideales</taxon>
        <taxon>Saccotheciaceae</taxon>
        <taxon>Aureobasidium</taxon>
    </lineage>
</organism>
<protein>
    <submittedName>
        <fullName evidence="1">Uncharacterized protein</fullName>
    </submittedName>
</protein>
<name>A0A074WJ87_9PEZI</name>
<dbReference type="PANTHER" id="PTHR36986">
    <property type="entry name" value="UPF0643 PROTEIN PB2B2.08"/>
    <property type="match status" value="1"/>
</dbReference>
<sequence>LLVVSPYTSTPHLLDLDRYDTSSQLFAKALTIFQPTRDDYATAGYTESFNFQEVIEALRSLAKAEGYRWTATDFYVVSFRSQLTPDADPEQLFELDASSHQEAMASGGLLKYWYGVKDQNRRNLATCFWESRQHARDGGRGPWHAKARAAAGVWYESIVFKTYVLTIADDVEDWEIRDF</sequence>